<feature type="region of interest" description="Disordered" evidence="1">
    <location>
        <begin position="185"/>
        <end position="218"/>
    </location>
</feature>
<feature type="region of interest" description="Disordered" evidence="1">
    <location>
        <begin position="332"/>
        <end position="356"/>
    </location>
</feature>
<dbReference type="AlphaFoldDB" id="A0A699YSG7"/>
<feature type="region of interest" description="Disordered" evidence="1">
    <location>
        <begin position="116"/>
        <end position="173"/>
    </location>
</feature>
<proteinExistence type="predicted"/>
<feature type="compositionally biased region" description="Basic and acidic residues" evidence="1">
    <location>
        <begin position="126"/>
        <end position="135"/>
    </location>
</feature>
<evidence type="ECO:0000313" key="2">
    <source>
        <dbReference type="EMBL" id="GFH13157.1"/>
    </source>
</evidence>
<accession>A0A699YSG7</accession>
<gene>
    <name evidence="2" type="ORF">HaLaN_08988</name>
</gene>
<feature type="compositionally biased region" description="Polar residues" evidence="1">
    <location>
        <begin position="18"/>
        <end position="30"/>
    </location>
</feature>
<dbReference type="PANTHER" id="PTHR41747">
    <property type="entry name" value="CHROMOSOME UNDETERMINED SCAFFOLD_128, WHOLE GENOME SHOTGUN SEQUENCE"/>
    <property type="match status" value="1"/>
</dbReference>
<organism evidence="2 3">
    <name type="scientific">Haematococcus lacustris</name>
    <name type="common">Green alga</name>
    <name type="synonym">Haematococcus pluvialis</name>
    <dbReference type="NCBI Taxonomy" id="44745"/>
    <lineage>
        <taxon>Eukaryota</taxon>
        <taxon>Viridiplantae</taxon>
        <taxon>Chlorophyta</taxon>
        <taxon>core chlorophytes</taxon>
        <taxon>Chlorophyceae</taxon>
        <taxon>CS clade</taxon>
        <taxon>Chlamydomonadales</taxon>
        <taxon>Haematococcaceae</taxon>
        <taxon>Haematococcus</taxon>
    </lineage>
</organism>
<evidence type="ECO:0000256" key="1">
    <source>
        <dbReference type="SAM" id="MobiDB-lite"/>
    </source>
</evidence>
<dbReference type="Proteomes" id="UP000485058">
    <property type="component" value="Unassembled WGS sequence"/>
</dbReference>
<comment type="caution">
    <text evidence="2">The sequence shown here is derived from an EMBL/GenBank/DDBJ whole genome shotgun (WGS) entry which is preliminary data.</text>
</comment>
<dbReference type="PANTHER" id="PTHR41747:SF1">
    <property type="entry name" value="CHROMOSOME UNDETERMINED SCAFFOLD_128, WHOLE GENOME SHOTGUN SEQUENCE"/>
    <property type="match status" value="1"/>
</dbReference>
<keyword evidence="3" id="KW-1185">Reference proteome</keyword>
<name>A0A699YSG7_HAELA</name>
<protein>
    <submittedName>
        <fullName evidence="2">Uncharacterized protein</fullName>
    </submittedName>
</protein>
<evidence type="ECO:0000313" key="3">
    <source>
        <dbReference type="Proteomes" id="UP000485058"/>
    </source>
</evidence>
<reference evidence="2 3" key="1">
    <citation type="submission" date="2020-02" db="EMBL/GenBank/DDBJ databases">
        <title>Draft genome sequence of Haematococcus lacustris strain NIES-144.</title>
        <authorList>
            <person name="Morimoto D."/>
            <person name="Nakagawa S."/>
            <person name="Yoshida T."/>
            <person name="Sawayama S."/>
        </authorList>
    </citation>
    <scope>NUCLEOTIDE SEQUENCE [LARGE SCALE GENOMIC DNA]</scope>
    <source>
        <strain evidence="2 3">NIES-144</strain>
    </source>
</reference>
<sequence length="405" mass="42951">MSDPIKGVMLADRPGGISASSPFKPSSATESLTPLGYTITRQDLADFALDELAPANVNYIHKLWLREVEKRRHASQAQLEKQQTEEAKKAESVSHFNAKLRSTILAGGDVSFWRPAMRHAGSTGPHAKEHTHGEVPEGSQQSEFMPAPDVQPAHDTSPPACNATHSLSRKTTPVSVTAAGEAMATQHTGADTGGRAPLPAGTGHKVKSSGKAGSRGCVSTKPAWALTEKEVVHAADAEEEELLAFAGSLDFDRFMSTLDDLELKDTLQALEEVEETNKGDDKAWRSSFVRAMRHVSRTRAAQASHLAARGADDCQSVAGMSEARSAMSCRSGRVAAPGSGKVEGGDGGWDASTKAGSDGVAVMEAVKSMHEADSFLRENPDLKATHSHASVRAMLSRTGPADRTP</sequence>
<feature type="region of interest" description="Disordered" evidence="1">
    <location>
        <begin position="1"/>
        <end position="30"/>
    </location>
</feature>
<feature type="compositionally biased region" description="Polar residues" evidence="1">
    <location>
        <begin position="163"/>
        <end position="173"/>
    </location>
</feature>
<dbReference type="OrthoDB" id="541685at2759"/>
<feature type="region of interest" description="Disordered" evidence="1">
    <location>
        <begin position="380"/>
        <end position="405"/>
    </location>
</feature>
<dbReference type="EMBL" id="BLLF01000582">
    <property type="protein sequence ID" value="GFH13157.1"/>
    <property type="molecule type" value="Genomic_DNA"/>
</dbReference>
<feature type="non-terminal residue" evidence="2">
    <location>
        <position position="1"/>
    </location>
</feature>